<dbReference type="SUPFAM" id="SSF56112">
    <property type="entry name" value="Protein kinase-like (PK-like)"/>
    <property type="match status" value="1"/>
</dbReference>
<evidence type="ECO:0008006" key="4">
    <source>
        <dbReference type="Google" id="ProtNLM"/>
    </source>
</evidence>
<protein>
    <recommendedName>
        <fullName evidence="4">Protein kinase domain-containing protein</fullName>
    </recommendedName>
</protein>
<name>A0A672KLF3_SINGR</name>
<dbReference type="Ensembl" id="ENSSGRT00000011829.1">
    <property type="protein sequence ID" value="ENSSGRP00000010899.1"/>
    <property type="gene ID" value="ENSSGRG00000007138.1"/>
</dbReference>
<sequence length="53" mass="5956">MARFRERPGQTHCHPATQTPPVQSSLIANRYIIQQRLGKGSFGTVYLVKDTKA</sequence>
<organism evidence="2 3">
    <name type="scientific">Sinocyclocheilus grahami</name>
    <name type="common">Dianchi golden-line fish</name>
    <name type="synonym">Barbus grahami</name>
    <dbReference type="NCBI Taxonomy" id="75366"/>
    <lineage>
        <taxon>Eukaryota</taxon>
        <taxon>Metazoa</taxon>
        <taxon>Chordata</taxon>
        <taxon>Craniata</taxon>
        <taxon>Vertebrata</taxon>
        <taxon>Euteleostomi</taxon>
        <taxon>Actinopterygii</taxon>
        <taxon>Neopterygii</taxon>
        <taxon>Teleostei</taxon>
        <taxon>Ostariophysi</taxon>
        <taxon>Cypriniformes</taxon>
        <taxon>Cyprinidae</taxon>
        <taxon>Cyprininae</taxon>
        <taxon>Sinocyclocheilus</taxon>
    </lineage>
</organism>
<dbReference type="AlphaFoldDB" id="A0A672KLF3"/>
<proteinExistence type="predicted"/>
<dbReference type="Gene3D" id="3.30.200.20">
    <property type="entry name" value="Phosphorylase Kinase, domain 1"/>
    <property type="match status" value="1"/>
</dbReference>
<evidence type="ECO:0000313" key="2">
    <source>
        <dbReference type="Ensembl" id="ENSSGRP00000010899.1"/>
    </source>
</evidence>
<dbReference type="Proteomes" id="UP000472262">
    <property type="component" value="Unassembled WGS sequence"/>
</dbReference>
<evidence type="ECO:0000313" key="3">
    <source>
        <dbReference type="Proteomes" id="UP000472262"/>
    </source>
</evidence>
<dbReference type="InParanoid" id="A0A672KLF3"/>
<feature type="region of interest" description="Disordered" evidence="1">
    <location>
        <begin position="1"/>
        <end position="21"/>
    </location>
</feature>
<reference evidence="2" key="1">
    <citation type="submission" date="2025-08" db="UniProtKB">
        <authorList>
            <consortium name="Ensembl"/>
        </authorList>
    </citation>
    <scope>IDENTIFICATION</scope>
</reference>
<evidence type="ECO:0000256" key="1">
    <source>
        <dbReference type="SAM" id="MobiDB-lite"/>
    </source>
</evidence>
<dbReference type="InterPro" id="IPR011009">
    <property type="entry name" value="Kinase-like_dom_sf"/>
</dbReference>
<reference evidence="2" key="2">
    <citation type="submission" date="2025-09" db="UniProtKB">
        <authorList>
            <consortium name="Ensembl"/>
        </authorList>
    </citation>
    <scope>IDENTIFICATION</scope>
</reference>
<accession>A0A672KLF3</accession>
<keyword evidence="3" id="KW-1185">Reference proteome</keyword>